<feature type="transmembrane region" description="Helical" evidence="2">
    <location>
        <begin position="89"/>
        <end position="109"/>
    </location>
</feature>
<dbReference type="Pfam" id="PF01312">
    <property type="entry name" value="Bac_export_2"/>
    <property type="match status" value="1"/>
</dbReference>
<keyword evidence="4" id="KW-1185">Reference proteome</keyword>
<dbReference type="Gene3D" id="3.40.1690.10">
    <property type="entry name" value="secretion proteins EscU"/>
    <property type="match status" value="1"/>
</dbReference>
<dbReference type="EMBL" id="JANKHH010000001">
    <property type="protein sequence ID" value="MCR2832791.1"/>
    <property type="molecule type" value="Genomic_DNA"/>
</dbReference>
<evidence type="ECO:0000256" key="1">
    <source>
        <dbReference type="ARBA" id="ARBA00010690"/>
    </source>
</evidence>
<evidence type="ECO:0000256" key="2">
    <source>
        <dbReference type="SAM" id="Phobius"/>
    </source>
</evidence>
<name>A0ABT1XMA8_9SPHN</name>
<dbReference type="Proteomes" id="UP001206067">
    <property type="component" value="Unassembled WGS sequence"/>
</dbReference>
<dbReference type="PANTHER" id="PTHR30531">
    <property type="entry name" value="FLAGELLAR BIOSYNTHETIC PROTEIN FLHB"/>
    <property type="match status" value="1"/>
</dbReference>
<dbReference type="PANTHER" id="PTHR30531:SF12">
    <property type="entry name" value="FLAGELLAR BIOSYNTHETIC PROTEIN FLHB"/>
    <property type="match status" value="1"/>
</dbReference>
<feature type="transmembrane region" description="Helical" evidence="2">
    <location>
        <begin position="149"/>
        <end position="168"/>
    </location>
</feature>
<keyword evidence="2" id="KW-0472">Membrane</keyword>
<evidence type="ECO:0000313" key="3">
    <source>
        <dbReference type="EMBL" id="MCR2832791.1"/>
    </source>
</evidence>
<keyword evidence="2" id="KW-0812">Transmembrane</keyword>
<comment type="similarity">
    <text evidence="1">Belongs to the type III secretion exporter family.</text>
</comment>
<evidence type="ECO:0000313" key="4">
    <source>
        <dbReference type="Proteomes" id="UP001206067"/>
    </source>
</evidence>
<dbReference type="InterPro" id="IPR029025">
    <property type="entry name" value="T3SS_substrate_exporter_C"/>
</dbReference>
<feature type="transmembrane region" description="Helical" evidence="2">
    <location>
        <begin position="188"/>
        <end position="210"/>
    </location>
</feature>
<protein>
    <submittedName>
        <fullName evidence="3">EscU/YscU/HrcU family type III secretion system export apparatus switch protein</fullName>
    </submittedName>
</protein>
<proteinExistence type="inferred from homology"/>
<sequence>MSERPAGERSHAPTEKRLRDAIGKGNVLRSREVATAAAVGAGALWLKLAGSWMFGRLENAAQSSLSFDRERLERFEPGQMMQDLAWSNLVPVLTLGLAVIAVTLAAQLLPGRGAWVIGNVMPKASRIDPFAGLRRMFGAQGWIELGKSLVKLALLGAIAWYWGVAHLMEVLSLGRGELTGQLSAAWDAMSSLLGLLAAGLLVIALGDWPIQYVRRISQLRMTGQELRDEHKEQEGAPEKKAAIRQRQRDMARGSVAPAMQKAQFVLTNPSHFAVAMAYDPAVASAPYVLAKGRGEKALAMRELAQEMAVPTLEYPVLARAVYFTTREQQMIRAELYSAIASVLAFVMSLKRGEAPARPTIDVPLELHFDAEGRVQVS</sequence>
<dbReference type="SUPFAM" id="SSF160544">
    <property type="entry name" value="EscU C-terminal domain-like"/>
    <property type="match status" value="1"/>
</dbReference>
<dbReference type="RefSeq" id="WP_257594548.1">
    <property type="nucleotide sequence ID" value="NZ_JANKHH010000001.1"/>
</dbReference>
<accession>A0ABT1XMA8</accession>
<gene>
    <name evidence="3" type="ORF">NSO95_02430</name>
</gene>
<dbReference type="PRINTS" id="PR00950">
    <property type="entry name" value="TYPE3IMSPROT"/>
</dbReference>
<feature type="transmembrane region" description="Helical" evidence="2">
    <location>
        <begin position="33"/>
        <end position="54"/>
    </location>
</feature>
<comment type="caution">
    <text evidence="3">The sequence shown here is derived from an EMBL/GenBank/DDBJ whole genome shotgun (WGS) entry which is preliminary data.</text>
</comment>
<reference evidence="3 4" key="1">
    <citation type="submission" date="2022-08" db="EMBL/GenBank/DDBJ databases">
        <title>Polyphasic taxonomy analysis of Qipengyuania sp.RS5-5.</title>
        <authorList>
            <person name="Xamxidin M."/>
            <person name="Wu M."/>
        </authorList>
    </citation>
    <scope>NUCLEOTIDE SEQUENCE [LARGE SCALE GENOMIC DNA]</scope>
    <source>
        <strain evidence="3 4">RS5-5</strain>
    </source>
</reference>
<keyword evidence="2" id="KW-1133">Transmembrane helix</keyword>
<organism evidence="3 4">
    <name type="scientific">Parerythrobacter lacustris</name>
    <dbReference type="NCBI Taxonomy" id="2969984"/>
    <lineage>
        <taxon>Bacteria</taxon>
        <taxon>Pseudomonadati</taxon>
        <taxon>Pseudomonadota</taxon>
        <taxon>Alphaproteobacteria</taxon>
        <taxon>Sphingomonadales</taxon>
        <taxon>Erythrobacteraceae</taxon>
        <taxon>Parerythrobacter</taxon>
    </lineage>
</organism>
<dbReference type="InterPro" id="IPR006135">
    <property type="entry name" value="T3SS_substrate_exporter"/>
</dbReference>